<dbReference type="InterPro" id="IPR001173">
    <property type="entry name" value="Glyco_trans_2-like"/>
</dbReference>
<dbReference type="Gene3D" id="3.40.50.720">
    <property type="entry name" value="NAD(P)-binding Rossmann-like Domain"/>
    <property type="match status" value="1"/>
</dbReference>
<dbReference type="Gene3D" id="3.90.550.10">
    <property type="entry name" value="Spore Coat Polysaccharide Biosynthesis Protein SpsA, Chain A"/>
    <property type="match status" value="1"/>
</dbReference>
<dbReference type="Pfam" id="PF00535">
    <property type="entry name" value="Glycos_transf_2"/>
    <property type="match status" value="1"/>
</dbReference>
<proteinExistence type="predicted"/>
<reference evidence="11 12" key="1">
    <citation type="submission" date="2020-08" db="EMBL/GenBank/DDBJ databases">
        <title>Genomic Encyclopedia of Type Strains, Phase IV (KMG-IV): sequencing the most valuable type-strain genomes for metagenomic binning, comparative biology and taxonomic classification.</title>
        <authorList>
            <person name="Goeker M."/>
        </authorList>
    </citation>
    <scope>NUCLEOTIDE SEQUENCE [LARGE SCALE GENOMIC DNA]</scope>
    <source>
        <strain evidence="11 12">DSM 18233</strain>
    </source>
</reference>
<gene>
    <name evidence="11" type="ORF">HNQ50_003097</name>
</gene>
<dbReference type="SUPFAM" id="SSF51735">
    <property type="entry name" value="NAD(P)-binding Rossmann-fold domains"/>
    <property type="match status" value="1"/>
</dbReference>
<keyword evidence="5" id="KW-0448">Lipopolysaccharide biosynthesis</keyword>
<keyword evidence="6 8" id="KW-1133">Transmembrane helix</keyword>
<feature type="domain" description="Glycosyltransferase 2-like" evidence="9">
    <location>
        <begin position="338"/>
        <end position="496"/>
    </location>
</feature>
<evidence type="ECO:0000256" key="7">
    <source>
        <dbReference type="ARBA" id="ARBA00023136"/>
    </source>
</evidence>
<evidence type="ECO:0000256" key="3">
    <source>
        <dbReference type="ARBA" id="ARBA00022679"/>
    </source>
</evidence>
<name>A0A840RJ71_9NEIS</name>
<dbReference type="GO" id="GO:0004582">
    <property type="term" value="F:dolichyl-phosphate beta-D-mannosyltransferase activity"/>
    <property type="evidence" value="ECO:0007669"/>
    <property type="project" value="UniProtKB-EC"/>
</dbReference>
<keyword evidence="7 8" id="KW-0472">Membrane</keyword>
<feature type="domain" description="NAD-dependent epimerase/dehydratase" evidence="10">
    <location>
        <begin position="15"/>
        <end position="245"/>
    </location>
</feature>
<dbReference type="GO" id="GO:0005886">
    <property type="term" value="C:plasma membrane"/>
    <property type="evidence" value="ECO:0007669"/>
    <property type="project" value="TreeGrafter"/>
</dbReference>
<organism evidence="11 12">
    <name type="scientific">Silvimonas terrae</name>
    <dbReference type="NCBI Taxonomy" id="300266"/>
    <lineage>
        <taxon>Bacteria</taxon>
        <taxon>Pseudomonadati</taxon>
        <taxon>Pseudomonadota</taxon>
        <taxon>Betaproteobacteria</taxon>
        <taxon>Neisseriales</taxon>
        <taxon>Chitinibacteraceae</taxon>
        <taxon>Silvimonas</taxon>
    </lineage>
</organism>
<evidence type="ECO:0000256" key="2">
    <source>
        <dbReference type="ARBA" id="ARBA00022676"/>
    </source>
</evidence>
<evidence type="ECO:0000256" key="1">
    <source>
        <dbReference type="ARBA" id="ARBA00022475"/>
    </source>
</evidence>
<dbReference type="CDD" id="cd04187">
    <property type="entry name" value="DPM1_like_bac"/>
    <property type="match status" value="1"/>
</dbReference>
<dbReference type="Pfam" id="PF01370">
    <property type="entry name" value="Epimerase"/>
    <property type="match status" value="1"/>
</dbReference>
<dbReference type="GO" id="GO:0009103">
    <property type="term" value="P:lipopolysaccharide biosynthetic process"/>
    <property type="evidence" value="ECO:0007669"/>
    <property type="project" value="UniProtKB-KW"/>
</dbReference>
<sequence length="653" mass="72665">MSVSDQYIQSLKGPILVAGASGFIGANLLRMILRVRPDVIGVVQQSKNWRLANVPDEKIAAANMNDMAAVRHLINTVDPQTVFDCIAYGAYSFEKDAHLVYETNFLAVTNLVKLLAERNISAFIHAGSSSEYGTNSAAPAEHDPGKPNSDYSVSKIATASFLAYMGKHKQFPCVNLRLYSIYGPLEDTSRLMPNVVNHALRGTLPDFVDARTSRDFVYVDDACEAFILAAAKMNPVLYGESLNIGSGTKTTIAELAQEVVTQFAVNAEPRFGTMQGRSWDLPDWYADPSLADKLIGWKAGTPLRVGLQRMGDWLKTLTQEQFATGSKMATIRSRRSVSAIIACYKDAQAIPFMHERLTRTFQKIGIDYEIIFVNDGSPDDSAEVIRRISEEDPKVIGITHARNFGSQMAFRSGMELSSKDAVVLLDGDLQDPPELIEDFYRKWEEGFDVVYGRRIKRDMPWHWGLMYKSFYRVFAAFSYVKIPLDAGDFSLIDRRVVFWLLNCTERDLFLRGLRAYVGFKQTGVDYVRPERMFGVSTNNLIKNIDWAKKGIFSFSNVPLTMLTTGGLAALALSTVAAVIVALLRLLVPDIAPRGITTLLISILMFGSLNLFAIGLVGEYIAKIMVEVKGRPRLIRESLIRHGKSTKVGAELIR</sequence>
<protein>
    <submittedName>
        <fullName evidence="11">Dolichol-phosphate mannosyltransferase</fullName>
        <ecNumber evidence="11">2.4.1.83</ecNumber>
    </submittedName>
</protein>
<evidence type="ECO:0000259" key="9">
    <source>
        <dbReference type="Pfam" id="PF00535"/>
    </source>
</evidence>
<accession>A0A840RJ71</accession>
<dbReference type="EC" id="2.4.1.83" evidence="11"/>
<evidence type="ECO:0000256" key="5">
    <source>
        <dbReference type="ARBA" id="ARBA00022985"/>
    </source>
</evidence>
<keyword evidence="12" id="KW-1185">Reference proteome</keyword>
<evidence type="ECO:0000256" key="8">
    <source>
        <dbReference type="SAM" id="Phobius"/>
    </source>
</evidence>
<dbReference type="SUPFAM" id="SSF53448">
    <property type="entry name" value="Nucleotide-diphospho-sugar transferases"/>
    <property type="match status" value="1"/>
</dbReference>
<evidence type="ECO:0000313" key="11">
    <source>
        <dbReference type="EMBL" id="MBB5192356.1"/>
    </source>
</evidence>
<feature type="transmembrane region" description="Helical" evidence="8">
    <location>
        <begin position="559"/>
        <end position="586"/>
    </location>
</feature>
<dbReference type="EMBL" id="JACHHN010000006">
    <property type="protein sequence ID" value="MBB5192356.1"/>
    <property type="molecule type" value="Genomic_DNA"/>
</dbReference>
<dbReference type="InterPro" id="IPR036291">
    <property type="entry name" value="NAD(P)-bd_dom_sf"/>
</dbReference>
<keyword evidence="4 8" id="KW-0812">Transmembrane</keyword>
<dbReference type="PANTHER" id="PTHR48090">
    <property type="entry name" value="UNDECAPRENYL-PHOSPHATE 4-DEOXY-4-FORMAMIDO-L-ARABINOSE TRANSFERASE-RELATED"/>
    <property type="match status" value="1"/>
</dbReference>
<feature type="transmembrane region" description="Helical" evidence="8">
    <location>
        <begin position="598"/>
        <end position="621"/>
    </location>
</feature>
<dbReference type="AlphaFoldDB" id="A0A840RJ71"/>
<keyword evidence="1" id="KW-1003">Cell membrane</keyword>
<evidence type="ECO:0000313" key="12">
    <source>
        <dbReference type="Proteomes" id="UP000543030"/>
    </source>
</evidence>
<evidence type="ECO:0000256" key="4">
    <source>
        <dbReference type="ARBA" id="ARBA00022692"/>
    </source>
</evidence>
<comment type="caution">
    <text evidence="11">The sequence shown here is derived from an EMBL/GenBank/DDBJ whole genome shotgun (WGS) entry which is preliminary data.</text>
</comment>
<keyword evidence="2 11" id="KW-0328">Glycosyltransferase</keyword>
<dbReference type="InterPro" id="IPR029044">
    <property type="entry name" value="Nucleotide-diphossugar_trans"/>
</dbReference>
<dbReference type="Proteomes" id="UP000543030">
    <property type="component" value="Unassembled WGS sequence"/>
</dbReference>
<dbReference type="RefSeq" id="WP_184102026.1">
    <property type="nucleotide sequence ID" value="NZ_JACHHN010000006.1"/>
</dbReference>
<evidence type="ECO:0000256" key="6">
    <source>
        <dbReference type="ARBA" id="ARBA00022989"/>
    </source>
</evidence>
<dbReference type="PANTHER" id="PTHR48090:SF3">
    <property type="entry name" value="UNDECAPRENYL-PHOSPHATE 4-DEOXY-4-FORMAMIDO-L-ARABINOSE TRANSFERASE"/>
    <property type="match status" value="1"/>
</dbReference>
<evidence type="ECO:0000259" key="10">
    <source>
        <dbReference type="Pfam" id="PF01370"/>
    </source>
</evidence>
<dbReference type="InterPro" id="IPR001509">
    <property type="entry name" value="Epimerase_deHydtase"/>
</dbReference>
<dbReference type="InterPro" id="IPR050256">
    <property type="entry name" value="Glycosyltransferase_2"/>
</dbReference>
<keyword evidence="3 11" id="KW-0808">Transferase</keyword>